<dbReference type="Proteomes" id="UP000441797">
    <property type="component" value="Unassembled WGS sequence"/>
</dbReference>
<sequence>MQEIFILTEHAQERLQKRKIKQEWILRAIQEPDLTRPHENLPDREHVFKKIEEYEGRVLKVVKSKEGLPFTIYTVHVDRGMKGKV</sequence>
<organism evidence="1 2">
    <name type="scientific">Gloeocapsopsis dulcis AAB1 = 1H9</name>
    <dbReference type="NCBI Taxonomy" id="1433147"/>
    <lineage>
        <taxon>Bacteria</taxon>
        <taxon>Bacillati</taxon>
        <taxon>Cyanobacteriota</taxon>
        <taxon>Cyanophyceae</taxon>
        <taxon>Oscillatoriophycideae</taxon>
        <taxon>Chroococcales</taxon>
        <taxon>Chroococcaceae</taxon>
        <taxon>Gloeocapsopsis</taxon>
        <taxon>Gloeocapsopsis dulcis</taxon>
    </lineage>
</organism>
<gene>
    <name evidence="1" type="ORF">BWI75_24200</name>
</gene>
<dbReference type="OrthoDB" id="598363at2"/>
<name>A0A6N8G4R9_9CHRO</name>
<protein>
    <recommendedName>
        <fullName evidence="3">DUF4258 domain-containing protein</fullName>
    </recommendedName>
</protein>
<evidence type="ECO:0008006" key="3">
    <source>
        <dbReference type="Google" id="ProtNLM"/>
    </source>
</evidence>
<comment type="caution">
    <text evidence="1">The sequence shown here is derived from an EMBL/GenBank/DDBJ whole genome shotgun (WGS) entry which is preliminary data.</text>
</comment>
<evidence type="ECO:0000313" key="2">
    <source>
        <dbReference type="Proteomes" id="UP000441797"/>
    </source>
</evidence>
<dbReference type="Pfam" id="PF14076">
    <property type="entry name" value="DUF4258"/>
    <property type="match status" value="1"/>
</dbReference>
<dbReference type="EMBL" id="NAPY01000072">
    <property type="protein sequence ID" value="MUL39305.1"/>
    <property type="molecule type" value="Genomic_DNA"/>
</dbReference>
<reference evidence="1 2" key="1">
    <citation type="journal article" date="2019" name="Front. Microbiol.">
        <title>Genomic Features for Desiccation Tolerance and Sugar Biosynthesis in the Extremophile Gloeocapsopsis sp. UTEX B3054.</title>
        <authorList>
            <person name="Urrejola C."/>
            <person name="Alcorta J."/>
            <person name="Salas L."/>
            <person name="Vasquez M."/>
            <person name="Polz M.F."/>
            <person name="Vicuna R."/>
            <person name="Diez B."/>
        </authorList>
    </citation>
    <scope>NUCLEOTIDE SEQUENCE [LARGE SCALE GENOMIC DNA]</scope>
    <source>
        <strain evidence="1 2">1H9</strain>
    </source>
</reference>
<dbReference type="InterPro" id="IPR025354">
    <property type="entry name" value="DUF4258"/>
</dbReference>
<accession>A0A6N8G4R9</accession>
<keyword evidence="2" id="KW-1185">Reference proteome</keyword>
<dbReference type="RefSeq" id="WP_105220587.1">
    <property type="nucleotide sequence ID" value="NZ_CAWNSU010000063.1"/>
</dbReference>
<dbReference type="AlphaFoldDB" id="A0A6N8G4R9"/>
<evidence type="ECO:0000313" key="1">
    <source>
        <dbReference type="EMBL" id="MUL39305.1"/>
    </source>
</evidence>
<proteinExistence type="predicted"/>